<dbReference type="PANTHER" id="PTHR28620">
    <property type="entry name" value="CENTROMERE PROTEIN V"/>
    <property type="match status" value="1"/>
</dbReference>
<dbReference type="EMBL" id="ML987191">
    <property type="protein sequence ID" value="KAF2253384.1"/>
    <property type="molecule type" value="Genomic_DNA"/>
</dbReference>
<dbReference type="PROSITE" id="PS51891">
    <property type="entry name" value="CENP_V_GFA"/>
    <property type="match status" value="1"/>
</dbReference>
<dbReference type="GO" id="GO:0046872">
    <property type="term" value="F:metal ion binding"/>
    <property type="evidence" value="ECO:0007669"/>
    <property type="project" value="UniProtKB-KW"/>
</dbReference>
<evidence type="ECO:0000313" key="6">
    <source>
        <dbReference type="Proteomes" id="UP000800094"/>
    </source>
</evidence>
<keyword evidence="6" id="KW-1185">Reference proteome</keyword>
<organism evidence="5 6">
    <name type="scientific">Trematosphaeria pertusa</name>
    <dbReference type="NCBI Taxonomy" id="390896"/>
    <lineage>
        <taxon>Eukaryota</taxon>
        <taxon>Fungi</taxon>
        <taxon>Dikarya</taxon>
        <taxon>Ascomycota</taxon>
        <taxon>Pezizomycotina</taxon>
        <taxon>Dothideomycetes</taxon>
        <taxon>Pleosporomycetidae</taxon>
        <taxon>Pleosporales</taxon>
        <taxon>Massarineae</taxon>
        <taxon>Trematosphaeriaceae</taxon>
        <taxon>Trematosphaeria</taxon>
    </lineage>
</organism>
<dbReference type="RefSeq" id="XP_033688388.1">
    <property type="nucleotide sequence ID" value="XM_033828147.1"/>
</dbReference>
<dbReference type="OrthoDB" id="2993351at2759"/>
<dbReference type="Pfam" id="PF04828">
    <property type="entry name" value="GFA"/>
    <property type="match status" value="1"/>
</dbReference>
<feature type="domain" description="CENP-V/GFA" evidence="4">
    <location>
        <begin position="18"/>
        <end position="140"/>
    </location>
</feature>
<dbReference type="Proteomes" id="UP000800094">
    <property type="component" value="Unassembled WGS sequence"/>
</dbReference>
<dbReference type="InterPro" id="IPR006913">
    <property type="entry name" value="CENP-V/GFA"/>
</dbReference>
<evidence type="ECO:0000256" key="3">
    <source>
        <dbReference type="ARBA" id="ARBA00022833"/>
    </source>
</evidence>
<evidence type="ECO:0000313" key="5">
    <source>
        <dbReference type="EMBL" id="KAF2253384.1"/>
    </source>
</evidence>
<dbReference type="InterPro" id="IPR052355">
    <property type="entry name" value="CENP-V-like"/>
</dbReference>
<evidence type="ECO:0000256" key="1">
    <source>
        <dbReference type="ARBA" id="ARBA00005495"/>
    </source>
</evidence>
<dbReference type="InterPro" id="IPR011057">
    <property type="entry name" value="Mss4-like_sf"/>
</dbReference>
<proteinExistence type="inferred from homology"/>
<dbReference type="Gene3D" id="2.170.150.70">
    <property type="match status" value="1"/>
</dbReference>
<dbReference type="SUPFAM" id="SSF51316">
    <property type="entry name" value="Mss4-like"/>
    <property type="match status" value="1"/>
</dbReference>
<accession>A0A6A6IS94</accession>
<evidence type="ECO:0000256" key="2">
    <source>
        <dbReference type="ARBA" id="ARBA00022723"/>
    </source>
</evidence>
<dbReference type="PANTHER" id="PTHR28620:SF1">
    <property type="entry name" value="CENP-V_GFA DOMAIN-CONTAINING PROTEIN"/>
    <property type="match status" value="1"/>
</dbReference>
<reference evidence="5" key="1">
    <citation type="journal article" date="2020" name="Stud. Mycol.">
        <title>101 Dothideomycetes genomes: a test case for predicting lifestyles and emergence of pathogens.</title>
        <authorList>
            <person name="Haridas S."/>
            <person name="Albert R."/>
            <person name="Binder M."/>
            <person name="Bloem J."/>
            <person name="Labutti K."/>
            <person name="Salamov A."/>
            <person name="Andreopoulos B."/>
            <person name="Baker S."/>
            <person name="Barry K."/>
            <person name="Bills G."/>
            <person name="Bluhm B."/>
            <person name="Cannon C."/>
            <person name="Castanera R."/>
            <person name="Culley D."/>
            <person name="Daum C."/>
            <person name="Ezra D."/>
            <person name="Gonzalez J."/>
            <person name="Henrissat B."/>
            <person name="Kuo A."/>
            <person name="Liang C."/>
            <person name="Lipzen A."/>
            <person name="Lutzoni F."/>
            <person name="Magnuson J."/>
            <person name="Mondo S."/>
            <person name="Nolan M."/>
            <person name="Ohm R."/>
            <person name="Pangilinan J."/>
            <person name="Park H.-J."/>
            <person name="Ramirez L."/>
            <person name="Alfaro M."/>
            <person name="Sun H."/>
            <person name="Tritt A."/>
            <person name="Yoshinaga Y."/>
            <person name="Zwiers L.-H."/>
            <person name="Turgeon B."/>
            <person name="Goodwin S."/>
            <person name="Spatafora J."/>
            <person name="Crous P."/>
            <person name="Grigoriev I."/>
        </authorList>
    </citation>
    <scope>NUCLEOTIDE SEQUENCE</scope>
    <source>
        <strain evidence="5">CBS 122368</strain>
    </source>
</reference>
<keyword evidence="2" id="KW-0479">Metal-binding</keyword>
<name>A0A6A6IS94_9PLEO</name>
<evidence type="ECO:0000259" key="4">
    <source>
        <dbReference type="PROSITE" id="PS51891"/>
    </source>
</evidence>
<gene>
    <name evidence="5" type="ORF">BU26DRAFT_515743</name>
</gene>
<protein>
    <recommendedName>
        <fullName evidence="4">CENP-V/GFA domain-containing protein</fullName>
    </recommendedName>
</protein>
<dbReference type="GeneID" id="54581477"/>
<keyword evidence="3" id="KW-0862">Zinc</keyword>
<dbReference type="GO" id="GO:0016846">
    <property type="term" value="F:carbon-sulfur lyase activity"/>
    <property type="evidence" value="ECO:0007669"/>
    <property type="project" value="InterPro"/>
</dbReference>
<dbReference type="AlphaFoldDB" id="A0A6A6IS94"/>
<sequence length="141" mass="15473">MSSSDSAAASPAAPSTTYSGSCHCGRFKYSVTQSPPLTDPSCEVIDCNCSICSRNGYLFLYVPDKNITWEKGSVDELTKYTFPPRHKFAHYFCPTCGTSGFSKSLDPNYYPDYMAVNVRTFEGVDLKALTIKPVDGKSYNG</sequence>
<comment type="similarity">
    <text evidence="1">Belongs to the Gfa family.</text>
</comment>